<reference evidence="1" key="1">
    <citation type="submission" date="2020-06" db="EMBL/GenBank/DDBJ databases">
        <title>Draft genome of Bugula neritina, a colonial animal packing powerful symbionts and potential medicines.</title>
        <authorList>
            <person name="Rayko M."/>
        </authorList>
    </citation>
    <scope>NUCLEOTIDE SEQUENCE [LARGE SCALE GENOMIC DNA]</scope>
    <source>
        <strain evidence="1">Kwan_BN1</strain>
    </source>
</reference>
<comment type="caution">
    <text evidence="1">The sequence shown here is derived from an EMBL/GenBank/DDBJ whole genome shotgun (WGS) entry which is preliminary data.</text>
</comment>
<keyword evidence="2" id="KW-1185">Reference proteome</keyword>
<evidence type="ECO:0000313" key="2">
    <source>
        <dbReference type="Proteomes" id="UP000593567"/>
    </source>
</evidence>
<dbReference type="EMBL" id="VXIV02000412">
    <property type="protein sequence ID" value="KAF6038463.1"/>
    <property type="molecule type" value="Genomic_DNA"/>
</dbReference>
<protein>
    <submittedName>
        <fullName evidence="1">Uncharacterized protein</fullName>
    </submittedName>
</protein>
<organism evidence="1 2">
    <name type="scientific">Bugula neritina</name>
    <name type="common">Brown bryozoan</name>
    <name type="synonym">Sertularia neritina</name>
    <dbReference type="NCBI Taxonomy" id="10212"/>
    <lineage>
        <taxon>Eukaryota</taxon>
        <taxon>Metazoa</taxon>
        <taxon>Spiralia</taxon>
        <taxon>Lophotrochozoa</taxon>
        <taxon>Bryozoa</taxon>
        <taxon>Gymnolaemata</taxon>
        <taxon>Cheilostomatida</taxon>
        <taxon>Flustrina</taxon>
        <taxon>Buguloidea</taxon>
        <taxon>Bugulidae</taxon>
        <taxon>Bugula</taxon>
    </lineage>
</organism>
<dbReference type="AlphaFoldDB" id="A0A7J7KJM7"/>
<accession>A0A7J7KJM7</accession>
<evidence type="ECO:0000313" key="1">
    <source>
        <dbReference type="EMBL" id="KAF6038463.1"/>
    </source>
</evidence>
<name>A0A7J7KJM7_BUGNE</name>
<sequence length="100" mass="11212">MENPKQVTSSLTGYDAIYNLVPNEEHIQPADDSKYKKTALALVLCLLNSQFFPPEVSSLEDTDVVYVASLLLRHIRQLICNAHAKHIWNPLLNMGVVPPL</sequence>
<dbReference type="OrthoDB" id="62495at2759"/>
<gene>
    <name evidence="1" type="ORF">EB796_003230</name>
</gene>
<proteinExistence type="predicted"/>
<dbReference type="Proteomes" id="UP000593567">
    <property type="component" value="Unassembled WGS sequence"/>
</dbReference>